<evidence type="ECO:0000313" key="3">
    <source>
        <dbReference type="Proteomes" id="UP001219934"/>
    </source>
</evidence>
<accession>A0AAD6BGB3</accession>
<reference evidence="2" key="1">
    <citation type="submission" date="2022-11" db="EMBL/GenBank/DDBJ databases">
        <title>Chromosome-level genome of Pogonophryne albipinna.</title>
        <authorList>
            <person name="Jo E."/>
        </authorList>
    </citation>
    <scope>NUCLEOTIDE SEQUENCE</scope>
    <source>
        <strain evidence="2">SGF0006</strain>
        <tissue evidence="2">Muscle</tissue>
    </source>
</reference>
<dbReference type="EMBL" id="JAPTMU010000006">
    <property type="protein sequence ID" value="KAJ4942423.1"/>
    <property type="molecule type" value="Genomic_DNA"/>
</dbReference>
<gene>
    <name evidence="2" type="ORF">JOQ06_012289</name>
</gene>
<feature type="compositionally biased region" description="Basic residues" evidence="1">
    <location>
        <begin position="91"/>
        <end position="105"/>
    </location>
</feature>
<feature type="compositionally biased region" description="Polar residues" evidence="1">
    <location>
        <begin position="64"/>
        <end position="75"/>
    </location>
</feature>
<feature type="region of interest" description="Disordered" evidence="1">
    <location>
        <begin position="49"/>
        <end position="118"/>
    </location>
</feature>
<organism evidence="2 3">
    <name type="scientific">Pogonophryne albipinna</name>
    <dbReference type="NCBI Taxonomy" id="1090488"/>
    <lineage>
        <taxon>Eukaryota</taxon>
        <taxon>Metazoa</taxon>
        <taxon>Chordata</taxon>
        <taxon>Craniata</taxon>
        <taxon>Vertebrata</taxon>
        <taxon>Euteleostomi</taxon>
        <taxon>Actinopterygii</taxon>
        <taxon>Neopterygii</taxon>
        <taxon>Teleostei</taxon>
        <taxon>Neoteleostei</taxon>
        <taxon>Acanthomorphata</taxon>
        <taxon>Eupercaria</taxon>
        <taxon>Perciformes</taxon>
        <taxon>Notothenioidei</taxon>
        <taxon>Pogonophryne</taxon>
    </lineage>
</organism>
<comment type="caution">
    <text evidence="2">The sequence shown here is derived from an EMBL/GenBank/DDBJ whole genome shotgun (WGS) entry which is preliminary data.</text>
</comment>
<evidence type="ECO:0000256" key="1">
    <source>
        <dbReference type="SAM" id="MobiDB-lite"/>
    </source>
</evidence>
<name>A0AAD6BGB3_9TELE</name>
<dbReference type="Proteomes" id="UP001219934">
    <property type="component" value="Unassembled WGS sequence"/>
</dbReference>
<protein>
    <submittedName>
        <fullName evidence="2">Uncharacterized protein</fullName>
    </submittedName>
</protein>
<sequence>MAVCLCCLKLQSDWPGLCSETVSTVLSQCRLAAELPTAVELCPPRHAGLSAEEAKPSTPAPGVCQQNPGAPTSPWTEILPPPPSSALYHCPRWRHERQRRQRASHRVVPQREGTHPDR</sequence>
<keyword evidence="3" id="KW-1185">Reference proteome</keyword>
<evidence type="ECO:0000313" key="2">
    <source>
        <dbReference type="EMBL" id="KAJ4942423.1"/>
    </source>
</evidence>
<dbReference type="AlphaFoldDB" id="A0AAD6BGB3"/>
<proteinExistence type="predicted"/>